<dbReference type="Proteomes" id="UP000001798">
    <property type="component" value="Chromosome 3"/>
</dbReference>
<dbReference type="OrthoDB" id="3512524at2759"/>
<reference evidence="2 3" key="2">
    <citation type="journal article" date="2012" name="Eukaryot. Cell">
        <title>Genome update of Botrytis cinerea strains B05.10 and T4.</title>
        <authorList>
            <person name="Staats M."/>
            <person name="van Kan J.A."/>
        </authorList>
    </citation>
    <scope>NUCLEOTIDE SEQUENCE [LARGE SCALE GENOMIC DNA]</scope>
    <source>
        <strain evidence="2 3">B05.10</strain>
    </source>
</reference>
<keyword evidence="3" id="KW-1185">Reference proteome</keyword>
<dbReference type="RefSeq" id="XP_024547694.1">
    <property type="nucleotide sequence ID" value="XM_024691921.1"/>
</dbReference>
<name>A0A384JCF7_BOTFB</name>
<dbReference type="VEuPathDB" id="FungiDB:Bcin03g03770"/>
<organism evidence="2 3">
    <name type="scientific">Botryotinia fuckeliana (strain B05.10)</name>
    <name type="common">Noble rot fungus</name>
    <name type="synonym">Botrytis cinerea</name>
    <dbReference type="NCBI Taxonomy" id="332648"/>
    <lineage>
        <taxon>Eukaryota</taxon>
        <taxon>Fungi</taxon>
        <taxon>Dikarya</taxon>
        <taxon>Ascomycota</taxon>
        <taxon>Pezizomycotina</taxon>
        <taxon>Leotiomycetes</taxon>
        <taxon>Helotiales</taxon>
        <taxon>Sclerotiniaceae</taxon>
        <taxon>Botrytis</taxon>
    </lineage>
</organism>
<sequence>MSQSVYYELENLSMNSPTPRVPTTEASNIESTTDDSPNIQTSSIIISDSSRELPQKNSPQAFPQYDSLPAEIKQEIMYQFALQSETRIIPVDIQSRLLSPTTRRLSDQIEAVLKAGAKWNIRDHEFQYLTLTRGRGWHAREQLTLDEFYFRPEKDILWFSEEFSENYKNINIYPPESVKRLAISHRDLRSLLILFRGQLESELPRYSSLFIGKLPNLEHIYVVPHSNARKENFDENSVLVDSDMPDVVNRNILRMWWLSWLEKDSGNIGWKAPELSFKEFQT</sequence>
<feature type="region of interest" description="Disordered" evidence="1">
    <location>
        <begin position="10"/>
        <end position="40"/>
    </location>
</feature>
<reference evidence="2 3" key="1">
    <citation type="journal article" date="2011" name="PLoS Genet.">
        <title>Genomic analysis of the necrotrophic fungal pathogens Sclerotinia sclerotiorum and Botrytis cinerea.</title>
        <authorList>
            <person name="Amselem J."/>
            <person name="Cuomo C.A."/>
            <person name="van Kan J.A."/>
            <person name="Viaud M."/>
            <person name="Benito E.P."/>
            <person name="Couloux A."/>
            <person name="Coutinho P.M."/>
            <person name="de Vries R.P."/>
            <person name="Dyer P.S."/>
            <person name="Fillinger S."/>
            <person name="Fournier E."/>
            <person name="Gout L."/>
            <person name="Hahn M."/>
            <person name="Kohn L."/>
            <person name="Lapalu N."/>
            <person name="Plummer K.M."/>
            <person name="Pradier J.M."/>
            <person name="Quevillon E."/>
            <person name="Sharon A."/>
            <person name="Simon A."/>
            <person name="ten Have A."/>
            <person name="Tudzynski B."/>
            <person name="Tudzynski P."/>
            <person name="Wincker P."/>
            <person name="Andrew M."/>
            <person name="Anthouard V."/>
            <person name="Beever R.E."/>
            <person name="Beffa R."/>
            <person name="Benoit I."/>
            <person name="Bouzid O."/>
            <person name="Brault B."/>
            <person name="Chen Z."/>
            <person name="Choquer M."/>
            <person name="Collemare J."/>
            <person name="Cotton P."/>
            <person name="Danchin E.G."/>
            <person name="Da Silva C."/>
            <person name="Gautier A."/>
            <person name="Giraud C."/>
            <person name="Giraud T."/>
            <person name="Gonzalez C."/>
            <person name="Grossetete S."/>
            <person name="Guldener U."/>
            <person name="Henrissat B."/>
            <person name="Howlett B.J."/>
            <person name="Kodira C."/>
            <person name="Kretschmer M."/>
            <person name="Lappartient A."/>
            <person name="Leroch M."/>
            <person name="Levis C."/>
            <person name="Mauceli E."/>
            <person name="Neuveglise C."/>
            <person name="Oeser B."/>
            <person name="Pearson M."/>
            <person name="Poulain J."/>
            <person name="Poussereau N."/>
            <person name="Quesneville H."/>
            <person name="Rascle C."/>
            <person name="Schumacher J."/>
            <person name="Segurens B."/>
            <person name="Sexton A."/>
            <person name="Silva E."/>
            <person name="Sirven C."/>
            <person name="Soanes D.M."/>
            <person name="Talbot N.J."/>
            <person name="Templeton M."/>
            <person name="Yandava C."/>
            <person name="Yarden O."/>
            <person name="Zeng Q."/>
            <person name="Rollins J.A."/>
            <person name="Lebrun M.H."/>
            <person name="Dickman M."/>
        </authorList>
    </citation>
    <scope>NUCLEOTIDE SEQUENCE [LARGE SCALE GENOMIC DNA]</scope>
    <source>
        <strain evidence="2 3">B05.10</strain>
    </source>
</reference>
<reference evidence="2 3" key="3">
    <citation type="journal article" date="2017" name="Mol. Plant Pathol.">
        <title>A gapless genome sequence of the fungus Botrytis cinerea.</title>
        <authorList>
            <person name="Van Kan J.A."/>
            <person name="Stassen J.H."/>
            <person name="Mosbach A."/>
            <person name="Van Der Lee T.A."/>
            <person name="Faino L."/>
            <person name="Farmer A.D."/>
            <person name="Papasotiriou D.G."/>
            <person name="Zhou S."/>
            <person name="Seidl M.F."/>
            <person name="Cottam E."/>
            <person name="Edel D."/>
            <person name="Hahn M."/>
            <person name="Schwartz D.C."/>
            <person name="Dietrich R.A."/>
            <person name="Widdison S."/>
            <person name="Scalliet G."/>
        </authorList>
    </citation>
    <scope>NUCLEOTIDE SEQUENCE [LARGE SCALE GENOMIC DNA]</scope>
    <source>
        <strain evidence="2 3">B05.10</strain>
    </source>
</reference>
<evidence type="ECO:0000313" key="2">
    <source>
        <dbReference type="EMBL" id="ATZ48131.1"/>
    </source>
</evidence>
<dbReference type="KEGG" id="bfu:BCIN_03g03770"/>
<dbReference type="GeneID" id="36394030"/>
<protein>
    <submittedName>
        <fullName evidence="2">Uncharacterized protein</fullName>
    </submittedName>
</protein>
<dbReference type="EMBL" id="CP009807">
    <property type="protein sequence ID" value="ATZ48131.1"/>
    <property type="molecule type" value="Genomic_DNA"/>
</dbReference>
<evidence type="ECO:0000256" key="1">
    <source>
        <dbReference type="SAM" id="MobiDB-lite"/>
    </source>
</evidence>
<evidence type="ECO:0000313" key="3">
    <source>
        <dbReference type="Proteomes" id="UP000001798"/>
    </source>
</evidence>
<feature type="compositionally biased region" description="Polar residues" evidence="1">
    <location>
        <begin position="24"/>
        <end position="40"/>
    </location>
</feature>
<dbReference type="AlphaFoldDB" id="A0A384JCF7"/>
<accession>A0A384JCF7</accession>
<proteinExistence type="predicted"/>
<gene>
    <name evidence="2" type="ORF">BCIN_03g03770</name>
</gene>